<comment type="similarity">
    <text evidence="1">Belongs to the acyl coenzyme A hydrolase family.</text>
</comment>
<dbReference type="InterPro" id="IPR040170">
    <property type="entry name" value="Cytosol_ACT"/>
</dbReference>
<keyword evidence="2 3" id="KW-0378">Hydrolase</keyword>
<organism evidence="6 7">
    <name type="scientific">Candidatus Brevundimonas colombiensis</name>
    <dbReference type="NCBI Taxonomy" id="3121376"/>
    <lineage>
        <taxon>Bacteria</taxon>
        <taxon>Pseudomonadati</taxon>
        <taxon>Pseudomonadota</taxon>
        <taxon>Alphaproteobacteria</taxon>
        <taxon>Caulobacterales</taxon>
        <taxon>Caulobacteraceae</taxon>
        <taxon>Brevundimonas</taxon>
    </lineage>
</organism>
<dbReference type="InterPro" id="IPR006683">
    <property type="entry name" value="Thioestr_dom"/>
</dbReference>
<dbReference type="PANTHER" id="PTHR11049">
    <property type="entry name" value="ACYL COENZYME A THIOESTER HYDROLASE"/>
    <property type="match status" value="1"/>
</dbReference>
<protein>
    <submittedName>
        <fullName evidence="6">Hotdog domain-containing protein</fullName>
    </submittedName>
</protein>
<keyword evidence="4" id="KW-0812">Transmembrane</keyword>
<evidence type="ECO:0000256" key="2">
    <source>
        <dbReference type="ARBA" id="ARBA00022801"/>
    </source>
</evidence>
<name>A0AAJ5X0A1_9CAUL</name>
<evidence type="ECO:0000313" key="6">
    <source>
        <dbReference type="EMBL" id="WEK39807.1"/>
    </source>
</evidence>
<dbReference type="PANTHER" id="PTHR11049:SF24">
    <property type="entry name" value="CYTOSOLIC ACYL COENZYME A THIOESTER HYDROLASE"/>
    <property type="match status" value="1"/>
</dbReference>
<reference evidence="6" key="1">
    <citation type="submission" date="2023-03" db="EMBL/GenBank/DDBJ databases">
        <title>Andean soil-derived lignocellulolytic bacterial consortium as a source of novel taxa and putative plastic-active enzymes.</title>
        <authorList>
            <person name="Diaz-Garcia L."/>
            <person name="Chuvochina M."/>
            <person name="Feuerriegel G."/>
            <person name="Bunk B."/>
            <person name="Sproer C."/>
            <person name="Streit W.R."/>
            <person name="Rodriguez L.M."/>
            <person name="Overmann J."/>
            <person name="Jimenez D.J."/>
        </authorList>
    </citation>
    <scope>NUCLEOTIDE SEQUENCE</scope>
    <source>
        <strain evidence="6">MAG 833</strain>
    </source>
</reference>
<evidence type="ECO:0000256" key="3">
    <source>
        <dbReference type="PROSITE-ProRule" id="PRU01106"/>
    </source>
</evidence>
<dbReference type="InterPro" id="IPR029069">
    <property type="entry name" value="HotDog_dom_sf"/>
</dbReference>
<dbReference type="CDD" id="cd03442">
    <property type="entry name" value="BFIT_BACH"/>
    <property type="match status" value="1"/>
</dbReference>
<dbReference type="Proteomes" id="UP001213664">
    <property type="component" value="Chromosome"/>
</dbReference>
<accession>A0AAJ5X0A1</accession>
<keyword evidence="4" id="KW-1133">Transmembrane helix</keyword>
<evidence type="ECO:0000313" key="7">
    <source>
        <dbReference type="Proteomes" id="UP001213664"/>
    </source>
</evidence>
<evidence type="ECO:0000256" key="1">
    <source>
        <dbReference type="ARBA" id="ARBA00010458"/>
    </source>
</evidence>
<gene>
    <name evidence="6" type="ORF">P0Y50_14920</name>
</gene>
<dbReference type="GO" id="GO:0009062">
    <property type="term" value="P:fatty acid catabolic process"/>
    <property type="evidence" value="ECO:0007669"/>
    <property type="project" value="TreeGrafter"/>
</dbReference>
<evidence type="ECO:0000256" key="4">
    <source>
        <dbReference type="SAM" id="Phobius"/>
    </source>
</evidence>
<feature type="domain" description="HotDog ACOT-type" evidence="5">
    <location>
        <begin position="8"/>
        <end position="120"/>
    </location>
</feature>
<dbReference type="Pfam" id="PF03061">
    <property type="entry name" value="4HBT"/>
    <property type="match status" value="1"/>
</dbReference>
<dbReference type="PROSITE" id="PS51770">
    <property type="entry name" value="HOTDOG_ACOT"/>
    <property type="match status" value="1"/>
</dbReference>
<dbReference type="Gene3D" id="3.10.129.10">
    <property type="entry name" value="Hotdog Thioesterase"/>
    <property type="match status" value="1"/>
</dbReference>
<dbReference type="GO" id="GO:0052816">
    <property type="term" value="F:long-chain fatty acyl-CoA hydrolase activity"/>
    <property type="evidence" value="ECO:0007669"/>
    <property type="project" value="TreeGrafter"/>
</dbReference>
<dbReference type="GO" id="GO:0006637">
    <property type="term" value="P:acyl-CoA metabolic process"/>
    <property type="evidence" value="ECO:0007669"/>
    <property type="project" value="TreeGrafter"/>
</dbReference>
<evidence type="ECO:0000259" key="5">
    <source>
        <dbReference type="PROSITE" id="PS51770"/>
    </source>
</evidence>
<dbReference type="AlphaFoldDB" id="A0AAJ5X0A1"/>
<keyword evidence="4" id="KW-0472">Membrane</keyword>
<dbReference type="InterPro" id="IPR033120">
    <property type="entry name" value="HOTDOG_ACOT"/>
</dbReference>
<dbReference type="GO" id="GO:0005829">
    <property type="term" value="C:cytosol"/>
    <property type="evidence" value="ECO:0007669"/>
    <property type="project" value="TreeGrafter"/>
</dbReference>
<proteinExistence type="inferred from homology"/>
<sequence length="136" mass="14752">MSSPTPFQYEETRFSEMVFPDQANHYGALFAGSGLALLSKAALIAASRRARRDVVMARSEATDFLTPVQVGELLDMVARVVRVGRTSLTVEVEGVAEILSTGVRRPALHGRFEMVAVDADGRPTPLSRHPEPFAPA</sequence>
<dbReference type="SUPFAM" id="SSF54637">
    <property type="entry name" value="Thioesterase/thiol ester dehydrase-isomerase"/>
    <property type="match status" value="1"/>
</dbReference>
<feature type="transmembrane region" description="Helical" evidence="4">
    <location>
        <begin position="26"/>
        <end position="46"/>
    </location>
</feature>
<dbReference type="EMBL" id="CP119326">
    <property type="protein sequence ID" value="WEK39807.1"/>
    <property type="molecule type" value="Genomic_DNA"/>
</dbReference>